<reference evidence="2" key="1">
    <citation type="journal article" date="2019" name="Sci. Rep.">
        <title>Draft genome of Tanacetum cinerariifolium, the natural source of mosquito coil.</title>
        <authorList>
            <person name="Yamashiro T."/>
            <person name="Shiraishi A."/>
            <person name="Satake H."/>
            <person name="Nakayama K."/>
        </authorList>
    </citation>
    <scope>NUCLEOTIDE SEQUENCE</scope>
</reference>
<gene>
    <name evidence="2" type="ORF">Tci_889550</name>
</gene>
<feature type="compositionally biased region" description="Polar residues" evidence="1">
    <location>
        <begin position="1"/>
        <end position="17"/>
    </location>
</feature>
<sequence>KNNFWKSAQVTVTNQASPPLAESVEAKSARPSERLQRGRRRIQRSRSSTELFADLLANLMKQSLQGVLNGRRKVGIGTCVHHLT</sequence>
<dbReference type="EMBL" id="BKCJ011301279">
    <property type="protein sequence ID" value="GFD17581.1"/>
    <property type="molecule type" value="Genomic_DNA"/>
</dbReference>
<evidence type="ECO:0000313" key="2">
    <source>
        <dbReference type="EMBL" id="GFD17581.1"/>
    </source>
</evidence>
<accession>A0A699U6B3</accession>
<evidence type="ECO:0000256" key="1">
    <source>
        <dbReference type="SAM" id="MobiDB-lite"/>
    </source>
</evidence>
<comment type="caution">
    <text evidence="2">The sequence shown here is derived from an EMBL/GenBank/DDBJ whole genome shotgun (WGS) entry which is preliminary data.</text>
</comment>
<proteinExistence type="predicted"/>
<feature type="compositionally biased region" description="Basic and acidic residues" evidence="1">
    <location>
        <begin position="24"/>
        <end position="36"/>
    </location>
</feature>
<dbReference type="AlphaFoldDB" id="A0A699U6B3"/>
<feature type="non-terminal residue" evidence="2">
    <location>
        <position position="1"/>
    </location>
</feature>
<feature type="region of interest" description="Disordered" evidence="1">
    <location>
        <begin position="1"/>
        <end position="43"/>
    </location>
</feature>
<protein>
    <submittedName>
        <fullName evidence="2">Uncharacterized protein</fullName>
    </submittedName>
</protein>
<organism evidence="2">
    <name type="scientific">Tanacetum cinerariifolium</name>
    <name type="common">Dalmatian daisy</name>
    <name type="synonym">Chrysanthemum cinerariifolium</name>
    <dbReference type="NCBI Taxonomy" id="118510"/>
    <lineage>
        <taxon>Eukaryota</taxon>
        <taxon>Viridiplantae</taxon>
        <taxon>Streptophyta</taxon>
        <taxon>Embryophyta</taxon>
        <taxon>Tracheophyta</taxon>
        <taxon>Spermatophyta</taxon>
        <taxon>Magnoliopsida</taxon>
        <taxon>eudicotyledons</taxon>
        <taxon>Gunneridae</taxon>
        <taxon>Pentapetalae</taxon>
        <taxon>asterids</taxon>
        <taxon>campanulids</taxon>
        <taxon>Asterales</taxon>
        <taxon>Asteraceae</taxon>
        <taxon>Asteroideae</taxon>
        <taxon>Anthemideae</taxon>
        <taxon>Anthemidinae</taxon>
        <taxon>Tanacetum</taxon>
    </lineage>
</organism>
<name>A0A699U6B3_TANCI</name>